<dbReference type="InterPro" id="IPR000826">
    <property type="entry name" value="Formyl_rcpt-rel"/>
</dbReference>
<feature type="transmembrane region" description="Helical" evidence="9">
    <location>
        <begin position="114"/>
        <end position="136"/>
    </location>
</feature>
<evidence type="ECO:0000256" key="2">
    <source>
        <dbReference type="ARBA" id="ARBA00022692"/>
    </source>
</evidence>
<dbReference type="GO" id="GO:0007200">
    <property type="term" value="P:phospholipase C-activating G protein-coupled receptor signaling pathway"/>
    <property type="evidence" value="ECO:0007669"/>
    <property type="project" value="TreeGrafter"/>
</dbReference>
<evidence type="ECO:0000256" key="4">
    <source>
        <dbReference type="ARBA" id="ARBA00023040"/>
    </source>
</evidence>
<evidence type="ECO:0000313" key="12">
    <source>
        <dbReference type="Proteomes" id="UP000694701"/>
    </source>
</evidence>
<keyword evidence="6" id="KW-0675">Receptor</keyword>
<feature type="transmembrane region" description="Helical" evidence="9">
    <location>
        <begin position="38"/>
        <end position="62"/>
    </location>
</feature>
<protein>
    <submittedName>
        <fullName evidence="11">Si:ch73-160i9.3</fullName>
    </submittedName>
</protein>
<dbReference type="AlphaFoldDB" id="A0A8C2HTW5"/>
<dbReference type="Gene3D" id="1.20.1070.10">
    <property type="entry name" value="Rhodopsin 7-helix transmembrane proteins"/>
    <property type="match status" value="1"/>
</dbReference>
<keyword evidence="2 9" id="KW-0812">Transmembrane</keyword>
<evidence type="ECO:0000256" key="7">
    <source>
        <dbReference type="ARBA" id="ARBA00023224"/>
    </source>
</evidence>
<feature type="transmembrane region" description="Helical" evidence="9">
    <location>
        <begin position="157"/>
        <end position="176"/>
    </location>
</feature>
<evidence type="ECO:0000256" key="3">
    <source>
        <dbReference type="ARBA" id="ARBA00022989"/>
    </source>
</evidence>
<dbReference type="GO" id="GO:0004930">
    <property type="term" value="F:G protein-coupled receptor activity"/>
    <property type="evidence" value="ECO:0007669"/>
    <property type="project" value="UniProtKB-KW"/>
</dbReference>
<reference evidence="11" key="1">
    <citation type="submission" date="2025-08" db="UniProtKB">
        <authorList>
            <consortium name="Ensembl"/>
        </authorList>
    </citation>
    <scope>IDENTIFICATION</scope>
</reference>
<dbReference type="Ensembl" id="ENSCCRT00020074177.1">
    <property type="protein sequence ID" value="ENSCCRP00020067440.1"/>
    <property type="gene ID" value="ENSCCRG00020031656.1"/>
</dbReference>
<evidence type="ECO:0000256" key="1">
    <source>
        <dbReference type="ARBA" id="ARBA00004141"/>
    </source>
</evidence>
<dbReference type="GO" id="GO:0007204">
    <property type="term" value="P:positive regulation of cytosolic calcium ion concentration"/>
    <property type="evidence" value="ECO:0007669"/>
    <property type="project" value="TreeGrafter"/>
</dbReference>
<accession>A0A8C2HTW5</accession>
<keyword evidence="5 9" id="KW-0472">Membrane</keyword>
<proteinExistence type="inferred from homology"/>
<evidence type="ECO:0000313" key="11">
    <source>
        <dbReference type="Ensembl" id="ENSCCRP00020067440.1"/>
    </source>
</evidence>
<comment type="similarity">
    <text evidence="8">Belongs to the chemokine-like receptor (CMKLR) family.</text>
</comment>
<keyword evidence="3 9" id="KW-1133">Transmembrane helix</keyword>
<sequence length="264" mass="30830">MLNFNRNTIYNFYLSLRIASITTLPLHHTVDIDAIMDIITIVLYTITIIIGITGNSLVIWVAGMRLKPNVTNIWLVNLAVADLIFCFTLVPALIKKIFYDHWPFENFFCKFSGFFKYANMFCSVFLLAVISVDRVLCIWRPVLTRERRTQNRKNMNTITFTFTHISVIYWILYSIFYNRTRTSKFLALTAVFSVKPCCMNGTYWTSSTKCHVIQWERALLGVFMCDSLQRLMLHSRQVFEPVSHDFKPRFTTFTPNCLSARNCS</sequence>
<dbReference type="GO" id="GO:0006954">
    <property type="term" value="P:inflammatory response"/>
    <property type="evidence" value="ECO:0007669"/>
    <property type="project" value="TreeGrafter"/>
</dbReference>
<name>A0A8C2HTW5_CYPCA</name>
<dbReference type="InterPro" id="IPR017452">
    <property type="entry name" value="GPCR_Rhodpsn_7TM"/>
</dbReference>
<dbReference type="SUPFAM" id="SSF81321">
    <property type="entry name" value="Family A G protein-coupled receptor-like"/>
    <property type="match status" value="1"/>
</dbReference>
<dbReference type="Proteomes" id="UP000694701">
    <property type="component" value="Unplaced"/>
</dbReference>
<keyword evidence="4" id="KW-0297">G-protein coupled receptor</keyword>
<dbReference type="PANTHER" id="PTHR24225:SF48">
    <property type="entry name" value="C3A ANAPHYLATOXIN CHEMOTACTIC RECEPTOR-RELATED"/>
    <property type="match status" value="1"/>
</dbReference>
<evidence type="ECO:0000256" key="8">
    <source>
        <dbReference type="ARBA" id="ARBA00025736"/>
    </source>
</evidence>
<comment type="subcellular location">
    <subcellularLocation>
        <location evidence="1">Membrane</location>
        <topology evidence="1">Multi-pass membrane protein</topology>
    </subcellularLocation>
</comment>
<dbReference type="InterPro" id="IPR000276">
    <property type="entry name" value="GPCR_Rhodpsn"/>
</dbReference>
<organism evidence="11 12">
    <name type="scientific">Cyprinus carpio</name>
    <name type="common">Common carp</name>
    <dbReference type="NCBI Taxonomy" id="7962"/>
    <lineage>
        <taxon>Eukaryota</taxon>
        <taxon>Metazoa</taxon>
        <taxon>Chordata</taxon>
        <taxon>Craniata</taxon>
        <taxon>Vertebrata</taxon>
        <taxon>Euteleostomi</taxon>
        <taxon>Actinopterygii</taxon>
        <taxon>Neopterygii</taxon>
        <taxon>Teleostei</taxon>
        <taxon>Ostariophysi</taxon>
        <taxon>Cypriniformes</taxon>
        <taxon>Cyprinidae</taxon>
        <taxon>Cyprininae</taxon>
        <taxon>Cyprinus</taxon>
    </lineage>
</organism>
<dbReference type="GO" id="GO:0004875">
    <property type="term" value="F:complement receptor activity"/>
    <property type="evidence" value="ECO:0007669"/>
    <property type="project" value="TreeGrafter"/>
</dbReference>
<feature type="transmembrane region" description="Helical" evidence="9">
    <location>
        <begin position="74"/>
        <end position="94"/>
    </location>
</feature>
<dbReference type="GO" id="GO:0005886">
    <property type="term" value="C:plasma membrane"/>
    <property type="evidence" value="ECO:0007669"/>
    <property type="project" value="TreeGrafter"/>
</dbReference>
<dbReference type="PRINTS" id="PR00237">
    <property type="entry name" value="GPCRRHODOPSN"/>
</dbReference>
<evidence type="ECO:0000256" key="5">
    <source>
        <dbReference type="ARBA" id="ARBA00023136"/>
    </source>
</evidence>
<evidence type="ECO:0000256" key="9">
    <source>
        <dbReference type="SAM" id="Phobius"/>
    </source>
</evidence>
<evidence type="ECO:0000256" key="6">
    <source>
        <dbReference type="ARBA" id="ARBA00023170"/>
    </source>
</evidence>
<keyword evidence="7" id="KW-0807">Transducer</keyword>
<dbReference type="Pfam" id="PF00001">
    <property type="entry name" value="7tm_1"/>
    <property type="match status" value="1"/>
</dbReference>
<dbReference type="PANTHER" id="PTHR24225">
    <property type="entry name" value="CHEMOTACTIC RECEPTOR"/>
    <property type="match status" value="1"/>
</dbReference>
<dbReference type="PROSITE" id="PS50262">
    <property type="entry name" value="G_PROTEIN_RECEP_F1_2"/>
    <property type="match status" value="1"/>
</dbReference>
<feature type="domain" description="G-protein coupled receptors family 1 profile" evidence="10">
    <location>
        <begin position="54"/>
        <end position="172"/>
    </location>
</feature>
<evidence type="ECO:0000259" key="10">
    <source>
        <dbReference type="PROSITE" id="PS50262"/>
    </source>
</evidence>